<reference evidence="3" key="1">
    <citation type="journal article" date="2019" name="Int. J. Syst. Evol. Microbiol.">
        <title>The Global Catalogue of Microorganisms (GCM) 10K type strain sequencing project: providing services to taxonomists for standard genome sequencing and annotation.</title>
        <authorList>
            <consortium name="The Broad Institute Genomics Platform"/>
            <consortium name="The Broad Institute Genome Sequencing Center for Infectious Disease"/>
            <person name="Wu L."/>
            <person name="Ma J."/>
        </authorList>
    </citation>
    <scope>NUCLEOTIDE SEQUENCE [LARGE SCALE GENOMIC DNA]</scope>
    <source>
        <strain evidence="3">CGMCC 1.12778</strain>
    </source>
</reference>
<dbReference type="Proteomes" id="UP000643279">
    <property type="component" value="Unassembled WGS sequence"/>
</dbReference>
<dbReference type="EMBL" id="BMFW01000045">
    <property type="protein sequence ID" value="GGI02334.1"/>
    <property type="molecule type" value="Genomic_DNA"/>
</dbReference>
<accession>A0ABQ2B269</accession>
<evidence type="ECO:0000259" key="1">
    <source>
        <dbReference type="Pfam" id="PF01966"/>
    </source>
</evidence>
<comment type="caution">
    <text evidence="2">The sequence shown here is derived from an EMBL/GenBank/DDBJ whole genome shotgun (WGS) entry which is preliminary data.</text>
</comment>
<evidence type="ECO:0000313" key="3">
    <source>
        <dbReference type="Proteomes" id="UP000643279"/>
    </source>
</evidence>
<dbReference type="RefSeq" id="WP_188573628.1">
    <property type="nucleotide sequence ID" value="NZ_BMFW01000045.1"/>
</dbReference>
<dbReference type="SUPFAM" id="SSF109604">
    <property type="entry name" value="HD-domain/PDEase-like"/>
    <property type="match status" value="1"/>
</dbReference>
<organism evidence="2 3">
    <name type="scientific">Arthrobacter liuii</name>
    <dbReference type="NCBI Taxonomy" id="1476996"/>
    <lineage>
        <taxon>Bacteria</taxon>
        <taxon>Bacillati</taxon>
        <taxon>Actinomycetota</taxon>
        <taxon>Actinomycetes</taxon>
        <taxon>Micrococcales</taxon>
        <taxon>Micrococcaceae</taxon>
        <taxon>Arthrobacter</taxon>
    </lineage>
</organism>
<keyword evidence="3" id="KW-1185">Reference proteome</keyword>
<feature type="domain" description="HD" evidence="1">
    <location>
        <begin position="13"/>
        <end position="122"/>
    </location>
</feature>
<protein>
    <recommendedName>
        <fullName evidence="1">HD domain-containing protein</fullName>
    </recommendedName>
</protein>
<name>A0ABQ2B269_9MICC</name>
<gene>
    <name evidence="2" type="ORF">GCM10007170_43840</name>
</gene>
<proteinExistence type="predicted"/>
<dbReference type="InterPro" id="IPR006674">
    <property type="entry name" value="HD_domain"/>
</dbReference>
<dbReference type="Gene3D" id="1.10.3210.10">
    <property type="entry name" value="Hypothetical protein af1432"/>
    <property type="match status" value="1"/>
</dbReference>
<dbReference type="Pfam" id="PF01966">
    <property type="entry name" value="HD"/>
    <property type="match status" value="1"/>
</dbReference>
<sequence>MPYSLQAVDYRLLDHTNEVADVGLFLGDYARGRWGSELEADTLMATLILHDIDKALLYTRQDGAVVADPARACLPHGVLGAMLLKEAGLPDDIVTLVGTHTTTSPIKTAGPEAWILHYADLFACDHAFGQAEGTLPFFQRTNN</sequence>
<evidence type="ECO:0000313" key="2">
    <source>
        <dbReference type="EMBL" id="GGI02334.1"/>
    </source>
</evidence>